<dbReference type="Pfam" id="PF05065">
    <property type="entry name" value="Phage_capsid"/>
    <property type="match status" value="1"/>
</dbReference>
<gene>
    <name evidence="3" type="ORF">AB0I48_28275</name>
</gene>
<keyword evidence="4" id="KW-1185">Reference proteome</keyword>
<evidence type="ECO:0000259" key="2">
    <source>
        <dbReference type="Pfam" id="PF05065"/>
    </source>
</evidence>
<dbReference type="EMBL" id="JBFAKC010000015">
    <property type="protein sequence ID" value="MEV0711469.1"/>
    <property type="molecule type" value="Genomic_DNA"/>
</dbReference>
<comment type="subcellular location">
    <subcellularLocation>
        <location evidence="1">Virion</location>
    </subcellularLocation>
</comment>
<accession>A0ABV3G1C5</accession>
<protein>
    <submittedName>
        <fullName evidence="3">Phage major capsid protein</fullName>
    </submittedName>
</protein>
<dbReference type="InterPro" id="IPR024455">
    <property type="entry name" value="Phage_capsid"/>
</dbReference>
<comment type="caution">
    <text evidence="3">The sequence shown here is derived from an EMBL/GenBank/DDBJ whole genome shotgun (WGS) entry which is preliminary data.</text>
</comment>
<organism evidence="3 4">
    <name type="scientific">Nocardia aurea</name>
    <dbReference type="NCBI Taxonomy" id="2144174"/>
    <lineage>
        <taxon>Bacteria</taxon>
        <taxon>Bacillati</taxon>
        <taxon>Actinomycetota</taxon>
        <taxon>Actinomycetes</taxon>
        <taxon>Mycobacteriales</taxon>
        <taxon>Nocardiaceae</taxon>
        <taxon>Nocardia</taxon>
    </lineage>
</organism>
<dbReference type="Gene3D" id="3.30.2400.10">
    <property type="entry name" value="Major capsid protein gp5"/>
    <property type="match status" value="1"/>
</dbReference>
<dbReference type="SUPFAM" id="SSF56563">
    <property type="entry name" value="Major capsid protein gp5"/>
    <property type="match status" value="1"/>
</dbReference>
<reference evidence="3 4" key="1">
    <citation type="submission" date="2024-06" db="EMBL/GenBank/DDBJ databases">
        <title>The Natural Products Discovery Center: Release of the First 8490 Sequenced Strains for Exploring Actinobacteria Biosynthetic Diversity.</title>
        <authorList>
            <person name="Kalkreuter E."/>
            <person name="Kautsar S.A."/>
            <person name="Yang D."/>
            <person name="Bader C.D."/>
            <person name="Teijaro C.N."/>
            <person name="Fluegel L."/>
            <person name="Davis C.M."/>
            <person name="Simpson J.R."/>
            <person name="Lauterbach L."/>
            <person name="Steele A.D."/>
            <person name="Gui C."/>
            <person name="Meng S."/>
            <person name="Li G."/>
            <person name="Viehrig K."/>
            <person name="Ye F."/>
            <person name="Su P."/>
            <person name="Kiefer A.F."/>
            <person name="Nichols A."/>
            <person name="Cepeda A.J."/>
            <person name="Yan W."/>
            <person name="Fan B."/>
            <person name="Jiang Y."/>
            <person name="Adhikari A."/>
            <person name="Zheng C.-J."/>
            <person name="Schuster L."/>
            <person name="Cowan T.M."/>
            <person name="Smanski M.J."/>
            <person name="Chevrette M.G."/>
            <person name="De Carvalho L.P.S."/>
            <person name="Shen B."/>
        </authorList>
    </citation>
    <scope>NUCLEOTIDE SEQUENCE [LARGE SCALE GENOMIC DNA]</scope>
    <source>
        <strain evidence="3 4">NPDC050403</strain>
    </source>
</reference>
<evidence type="ECO:0000256" key="1">
    <source>
        <dbReference type="ARBA" id="ARBA00004328"/>
    </source>
</evidence>
<dbReference type="RefSeq" id="WP_357787860.1">
    <property type="nucleotide sequence ID" value="NZ_JBFAKC010000015.1"/>
</dbReference>
<proteinExistence type="predicted"/>
<evidence type="ECO:0000313" key="3">
    <source>
        <dbReference type="EMBL" id="MEV0711469.1"/>
    </source>
</evidence>
<feature type="domain" description="Phage capsid-like C-terminal" evidence="2">
    <location>
        <begin position="11"/>
        <end position="273"/>
    </location>
</feature>
<name>A0ABV3G1C5_9NOCA</name>
<dbReference type="Gene3D" id="3.30.2320.10">
    <property type="entry name" value="hypothetical protein PF0899 domain"/>
    <property type="match status" value="1"/>
</dbReference>
<dbReference type="InterPro" id="IPR054612">
    <property type="entry name" value="Phage_capsid-like_C"/>
</dbReference>
<evidence type="ECO:0000313" key="4">
    <source>
        <dbReference type="Proteomes" id="UP001551695"/>
    </source>
</evidence>
<sequence length="280" mass="29569">MALYTSGSGIGGLLPEQIHQLIVQPVQRDSIAFQVTSVIATNSTTSKFPIVTADPSAAWVPEGGEITPDDSEHDELEITHRKVAGLTIVSRELVEDSNPQALDIVGAGLVRSIVAKVDTAFFASTTANGPDGIGSTTHQFVDNGAGITNTDPFAEAISKAQNVGAQITNFVAHPNTVLAMAKLKEMTGSNKPLLGPDPARPGAQTVLGVPLLVSPYVTNGDIWGIPQMFTYTTMRRNTTLSISEDAYFSSDRVGVKATMRVAFGFPHPAAIVRIGEPDES</sequence>
<dbReference type="NCBIfam" id="TIGR01554">
    <property type="entry name" value="major_cap_HK97"/>
    <property type="match status" value="1"/>
</dbReference>
<dbReference type="Proteomes" id="UP001551695">
    <property type="component" value="Unassembled WGS sequence"/>
</dbReference>